<sequence>MDISIFLAKAWGLYLVIISLAFLFNRSLRKRVANLLENEGVFLLSGLVGLVFGILHVLAHNIWVKDWRVVVTILGWFLLAKGVLRVGFTGPSLRASQKLVAKKGSIWFIIVFLAVGAFLLCKGF</sequence>
<evidence type="ECO:0000313" key="2">
    <source>
        <dbReference type="EMBL" id="OGN10275.1"/>
    </source>
</evidence>
<evidence type="ECO:0000256" key="1">
    <source>
        <dbReference type="SAM" id="Phobius"/>
    </source>
</evidence>
<keyword evidence="1" id="KW-0472">Membrane</keyword>
<evidence type="ECO:0000313" key="3">
    <source>
        <dbReference type="Proteomes" id="UP000177167"/>
    </source>
</evidence>
<dbReference type="EMBL" id="MGJP01000011">
    <property type="protein sequence ID" value="OGN10275.1"/>
    <property type="molecule type" value="Genomic_DNA"/>
</dbReference>
<protein>
    <submittedName>
        <fullName evidence="2">Uncharacterized protein</fullName>
    </submittedName>
</protein>
<proteinExistence type="predicted"/>
<keyword evidence="1" id="KW-1133">Transmembrane helix</keyword>
<comment type="caution">
    <text evidence="2">The sequence shown here is derived from an EMBL/GenBank/DDBJ whole genome shotgun (WGS) entry which is preliminary data.</text>
</comment>
<dbReference type="AlphaFoldDB" id="A0A1F8FAU8"/>
<feature type="transmembrane region" description="Helical" evidence="1">
    <location>
        <begin position="100"/>
        <end position="120"/>
    </location>
</feature>
<feature type="transmembrane region" description="Helical" evidence="1">
    <location>
        <begin position="69"/>
        <end position="88"/>
    </location>
</feature>
<gene>
    <name evidence="2" type="ORF">A3J46_00560</name>
</gene>
<reference evidence="2 3" key="1">
    <citation type="journal article" date="2016" name="Nat. Commun.">
        <title>Thousands of microbial genomes shed light on interconnected biogeochemical processes in an aquifer system.</title>
        <authorList>
            <person name="Anantharaman K."/>
            <person name="Brown C.T."/>
            <person name="Hug L.A."/>
            <person name="Sharon I."/>
            <person name="Castelle C.J."/>
            <person name="Probst A.J."/>
            <person name="Thomas B.C."/>
            <person name="Singh A."/>
            <person name="Wilkins M.J."/>
            <person name="Karaoz U."/>
            <person name="Brodie E.L."/>
            <person name="Williams K.H."/>
            <person name="Hubbard S.S."/>
            <person name="Banfield J.F."/>
        </authorList>
    </citation>
    <scope>NUCLEOTIDE SEQUENCE [LARGE SCALE GENOMIC DNA]</scope>
</reference>
<keyword evidence="1" id="KW-0812">Transmembrane</keyword>
<accession>A0A1F8FAU8</accession>
<organism evidence="2 3">
    <name type="scientific">Candidatus Yanofskybacteria bacterium RIFCSPHIGHO2_02_FULL_41_11</name>
    <dbReference type="NCBI Taxonomy" id="1802675"/>
    <lineage>
        <taxon>Bacteria</taxon>
        <taxon>Candidatus Yanofskyibacteriota</taxon>
    </lineage>
</organism>
<name>A0A1F8FAU8_9BACT</name>
<dbReference type="Proteomes" id="UP000177167">
    <property type="component" value="Unassembled WGS sequence"/>
</dbReference>
<feature type="transmembrane region" description="Helical" evidence="1">
    <location>
        <begin position="6"/>
        <end position="28"/>
    </location>
</feature>
<feature type="transmembrane region" description="Helical" evidence="1">
    <location>
        <begin position="40"/>
        <end position="63"/>
    </location>
</feature>